<keyword evidence="2" id="KW-1185">Reference proteome</keyword>
<protein>
    <recommendedName>
        <fullName evidence="3">SsuA/THI5-like domain-containing protein</fullName>
    </recommendedName>
</protein>
<dbReference type="Proteomes" id="UP000019141">
    <property type="component" value="Unassembled WGS sequence"/>
</dbReference>
<accession>W4LUG2</accession>
<dbReference type="HOGENOM" id="CLU_072759_1_0_7"/>
<sequence>MTGLPIFLTRRLEHGSISYHTQSGIESPADLAGRKVGVRSYTFTPGVWVRGILQGAYGVNLNQVTWVLTGDEHVAEYVAPEHVISAPAGSDLKELLIAGEIDAAIGVPPDEEAGIRPLIAEPQQAGIDYYRQTGIYPISHMLVVKDALLDAHPWLAETLCDLFVRAKRHYLGQLNGSSGAHPADTAMLAMRPVLGDDHIPYDLESNRKSIEALIAFCADQQVIPQAVEVEDLFPSSVLNVA</sequence>
<reference evidence="1 2" key="1">
    <citation type="journal article" date="2014" name="Nature">
        <title>An environmental bacterial taxon with a large and distinct metabolic repertoire.</title>
        <authorList>
            <person name="Wilson M.C."/>
            <person name="Mori T."/>
            <person name="Ruckert C."/>
            <person name="Uria A.R."/>
            <person name="Helf M.J."/>
            <person name="Takada K."/>
            <person name="Gernert C."/>
            <person name="Steffens U.A."/>
            <person name="Heycke N."/>
            <person name="Schmitt S."/>
            <person name="Rinke C."/>
            <person name="Helfrich E.J."/>
            <person name="Brachmann A.O."/>
            <person name="Gurgui C."/>
            <person name="Wakimoto T."/>
            <person name="Kracht M."/>
            <person name="Crusemann M."/>
            <person name="Hentschel U."/>
            <person name="Abe I."/>
            <person name="Matsunaga S."/>
            <person name="Kalinowski J."/>
            <person name="Takeyama H."/>
            <person name="Piel J."/>
        </authorList>
    </citation>
    <scope>NUCLEOTIDE SEQUENCE [LARGE SCALE GENOMIC DNA]</scope>
    <source>
        <strain evidence="2">TSY1</strain>
    </source>
</reference>
<proteinExistence type="predicted"/>
<comment type="caution">
    <text evidence="1">The sequence shown here is derived from an EMBL/GenBank/DDBJ whole genome shotgun (WGS) entry which is preliminary data.</text>
</comment>
<evidence type="ECO:0000313" key="2">
    <source>
        <dbReference type="Proteomes" id="UP000019141"/>
    </source>
</evidence>
<dbReference type="SUPFAM" id="SSF53850">
    <property type="entry name" value="Periplasmic binding protein-like II"/>
    <property type="match status" value="1"/>
</dbReference>
<dbReference type="AlphaFoldDB" id="W4LUG2"/>
<gene>
    <name evidence="1" type="ORF">ETSY1_08900</name>
</gene>
<organism evidence="1 2">
    <name type="scientific">Entotheonella factor</name>
    <dbReference type="NCBI Taxonomy" id="1429438"/>
    <lineage>
        <taxon>Bacteria</taxon>
        <taxon>Pseudomonadati</taxon>
        <taxon>Nitrospinota/Tectimicrobiota group</taxon>
        <taxon>Candidatus Tectimicrobiota</taxon>
        <taxon>Candidatus Entotheonellia</taxon>
        <taxon>Candidatus Entotheonellales</taxon>
        <taxon>Candidatus Entotheonellaceae</taxon>
        <taxon>Candidatus Entotheonella</taxon>
    </lineage>
</organism>
<evidence type="ECO:0008006" key="3">
    <source>
        <dbReference type="Google" id="ProtNLM"/>
    </source>
</evidence>
<dbReference type="Gene3D" id="3.40.190.10">
    <property type="entry name" value="Periplasmic binding protein-like II"/>
    <property type="match status" value="1"/>
</dbReference>
<dbReference type="EMBL" id="AZHW01000274">
    <property type="protein sequence ID" value="ETX01072.1"/>
    <property type="molecule type" value="Genomic_DNA"/>
</dbReference>
<evidence type="ECO:0000313" key="1">
    <source>
        <dbReference type="EMBL" id="ETX01072.1"/>
    </source>
</evidence>
<name>W4LUG2_ENTF1</name>